<evidence type="ECO:0000313" key="1">
    <source>
        <dbReference type="EMBL" id="WMV58688.1"/>
    </source>
</evidence>
<organism evidence="1 2">
    <name type="scientific">Solanum verrucosum</name>
    <dbReference type="NCBI Taxonomy" id="315347"/>
    <lineage>
        <taxon>Eukaryota</taxon>
        <taxon>Viridiplantae</taxon>
        <taxon>Streptophyta</taxon>
        <taxon>Embryophyta</taxon>
        <taxon>Tracheophyta</taxon>
        <taxon>Spermatophyta</taxon>
        <taxon>Magnoliopsida</taxon>
        <taxon>eudicotyledons</taxon>
        <taxon>Gunneridae</taxon>
        <taxon>Pentapetalae</taxon>
        <taxon>asterids</taxon>
        <taxon>lamiids</taxon>
        <taxon>Solanales</taxon>
        <taxon>Solanaceae</taxon>
        <taxon>Solanoideae</taxon>
        <taxon>Solaneae</taxon>
        <taxon>Solanum</taxon>
    </lineage>
</organism>
<evidence type="ECO:0008006" key="3">
    <source>
        <dbReference type="Google" id="ProtNLM"/>
    </source>
</evidence>
<dbReference type="EMBL" id="CP133623">
    <property type="protein sequence ID" value="WMV58688.1"/>
    <property type="molecule type" value="Genomic_DNA"/>
</dbReference>
<dbReference type="Proteomes" id="UP001234989">
    <property type="component" value="Chromosome 12"/>
</dbReference>
<dbReference type="AlphaFoldDB" id="A0AAF0V4F1"/>
<name>A0AAF0V4F1_SOLVR</name>
<dbReference type="SUPFAM" id="SSF56672">
    <property type="entry name" value="DNA/RNA polymerases"/>
    <property type="match status" value="1"/>
</dbReference>
<reference evidence="1" key="1">
    <citation type="submission" date="2023-08" db="EMBL/GenBank/DDBJ databases">
        <title>A de novo genome assembly of Solanum verrucosum Schlechtendal, a Mexican diploid species geographically isolated from the other diploid A-genome species in potato relatives.</title>
        <authorList>
            <person name="Hosaka K."/>
        </authorList>
    </citation>
    <scope>NUCLEOTIDE SEQUENCE</scope>
    <source>
        <tissue evidence="1">Young leaves</tissue>
    </source>
</reference>
<accession>A0AAF0V4F1</accession>
<dbReference type="InterPro" id="IPR043502">
    <property type="entry name" value="DNA/RNA_pol_sf"/>
</dbReference>
<dbReference type="Gene3D" id="3.30.70.270">
    <property type="match status" value="1"/>
</dbReference>
<dbReference type="InterPro" id="IPR043128">
    <property type="entry name" value="Rev_trsase/Diguanyl_cyclase"/>
</dbReference>
<sequence>MKLTEKLDKFQWTEACKHSFQELKDRLTSTPVLELPEGSEGYAVYYDAFGVGGFDIGLWKRHIIPVILFTLVKVEHQKPDGLVQEIVIPLWKWEAINIDFITSIMSPNDPEHDDAEGWCKTAVKYTERPIAELIGDSD</sequence>
<evidence type="ECO:0000313" key="2">
    <source>
        <dbReference type="Proteomes" id="UP001234989"/>
    </source>
</evidence>
<proteinExistence type="predicted"/>
<protein>
    <recommendedName>
        <fullName evidence="3">Reverse transcriptase/retrotransposon-derived protein RNase H-like domain-containing protein</fullName>
    </recommendedName>
</protein>
<gene>
    <name evidence="1" type="ORF">MTR67_052073</name>
</gene>
<keyword evidence="2" id="KW-1185">Reference proteome</keyword>